<reference evidence="10 11" key="1">
    <citation type="submission" date="2016-10" db="EMBL/GenBank/DDBJ databases">
        <authorList>
            <person name="de Groot N.N."/>
        </authorList>
    </citation>
    <scope>NUCLEOTIDE SEQUENCE [LARGE SCALE GENOMIC DNA]</scope>
    <source>
        <strain evidence="10 11">DSM 1801</strain>
    </source>
</reference>
<dbReference type="RefSeq" id="WP_092475847.1">
    <property type="nucleotide sequence ID" value="NZ_FOHN01000002.1"/>
</dbReference>
<keyword evidence="3" id="KW-0596">Phosphopantetheine</keyword>
<keyword evidence="11" id="KW-1185">Reference proteome</keyword>
<dbReference type="SUPFAM" id="SSF53901">
    <property type="entry name" value="Thiolase-like"/>
    <property type="match status" value="1"/>
</dbReference>
<dbReference type="Pfam" id="PF21089">
    <property type="entry name" value="PKS_DH_N"/>
    <property type="match status" value="1"/>
</dbReference>
<evidence type="ECO:0000256" key="2">
    <source>
        <dbReference type="ARBA" id="ARBA00004789"/>
    </source>
</evidence>
<evidence type="ECO:0000256" key="3">
    <source>
        <dbReference type="ARBA" id="ARBA00022450"/>
    </source>
</evidence>
<comment type="function">
    <text evidence="1">Involved in some intermediate steps for the synthesis of the antibiotic polyketide bacillaene which is involved in secondary metabolism.</text>
</comment>
<proteinExistence type="predicted"/>
<dbReference type="Pfam" id="PF00501">
    <property type="entry name" value="AMP-binding"/>
    <property type="match status" value="1"/>
</dbReference>
<dbReference type="GO" id="GO:0005737">
    <property type="term" value="C:cytoplasm"/>
    <property type="evidence" value="ECO:0007669"/>
    <property type="project" value="TreeGrafter"/>
</dbReference>
<dbReference type="Pfam" id="PF00550">
    <property type="entry name" value="PP-binding"/>
    <property type="match status" value="1"/>
</dbReference>
<evidence type="ECO:0000256" key="6">
    <source>
        <dbReference type="PROSITE-ProRule" id="PRU01363"/>
    </source>
</evidence>
<dbReference type="GO" id="GO:0071770">
    <property type="term" value="P:DIM/DIP cell wall layer assembly"/>
    <property type="evidence" value="ECO:0007669"/>
    <property type="project" value="TreeGrafter"/>
</dbReference>
<dbReference type="Gene3D" id="3.40.50.720">
    <property type="entry name" value="NAD(P)-binding Rossmann-like Domain"/>
    <property type="match status" value="1"/>
</dbReference>
<organism evidence="10 11">
    <name type="scientific">[Clostridium] polysaccharolyticum</name>
    <dbReference type="NCBI Taxonomy" id="29364"/>
    <lineage>
        <taxon>Bacteria</taxon>
        <taxon>Bacillati</taxon>
        <taxon>Bacillota</taxon>
        <taxon>Clostridia</taxon>
        <taxon>Lachnospirales</taxon>
        <taxon>Lachnospiraceae</taxon>
    </lineage>
</organism>
<dbReference type="InterPro" id="IPR018201">
    <property type="entry name" value="Ketoacyl_synth_AS"/>
</dbReference>
<dbReference type="Proteomes" id="UP000199800">
    <property type="component" value="Unassembled WGS sequence"/>
</dbReference>
<dbReference type="SUPFAM" id="SSF47336">
    <property type="entry name" value="ACP-like"/>
    <property type="match status" value="2"/>
</dbReference>
<dbReference type="SMART" id="SM00826">
    <property type="entry name" value="PKS_DH"/>
    <property type="match status" value="1"/>
</dbReference>
<dbReference type="InterPro" id="IPR020845">
    <property type="entry name" value="AMP-binding_CS"/>
</dbReference>
<dbReference type="InterPro" id="IPR049490">
    <property type="entry name" value="C883_1060-like_KR_N"/>
</dbReference>
<dbReference type="InterPro" id="IPR016036">
    <property type="entry name" value="Malonyl_transacylase_ACP-bd"/>
</dbReference>
<dbReference type="Pfam" id="PF02801">
    <property type="entry name" value="Ketoacyl-synt_C"/>
    <property type="match status" value="1"/>
</dbReference>
<feature type="domain" description="PKS/mFAS DH" evidence="9">
    <location>
        <begin position="1566"/>
        <end position="1857"/>
    </location>
</feature>
<dbReference type="CDD" id="cd08955">
    <property type="entry name" value="KR_2_FAS_SDR_x"/>
    <property type="match status" value="1"/>
</dbReference>
<dbReference type="InterPro" id="IPR014043">
    <property type="entry name" value="Acyl_transferase_dom"/>
</dbReference>
<dbReference type="SUPFAM" id="SSF56801">
    <property type="entry name" value="Acetyl-CoA synthetase-like"/>
    <property type="match status" value="1"/>
</dbReference>
<dbReference type="SUPFAM" id="SSF55048">
    <property type="entry name" value="Probable ACP-binding domain of malonyl-CoA ACP transacylase"/>
    <property type="match status" value="1"/>
</dbReference>
<comment type="pathway">
    <text evidence="2">Antibiotic biosynthesis; bacillaene biosynthesis.</text>
</comment>
<dbReference type="InterPro" id="IPR050091">
    <property type="entry name" value="PKS_NRPS_Biosynth_Enz"/>
</dbReference>
<dbReference type="PANTHER" id="PTHR43775:SF51">
    <property type="entry name" value="INACTIVE PHENOLPHTHIOCEROL SYNTHESIS POLYKETIDE SYNTHASE TYPE I PKS1-RELATED"/>
    <property type="match status" value="1"/>
</dbReference>
<dbReference type="SUPFAM" id="SSF52151">
    <property type="entry name" value="FabD/lysophospholipase-like"/>
    <property type="match status" value="1"/>
</dbReference>
<dbReference type="InterPro" id="IPR036291">
    <property type="entry name" value="NAD(P)-bd_dom_sf"/>
</dbReference>
<dbReference type="InterPro" id="IPR049551">
    <property type="entry name" value="PKS_DH_C"/>
</dbReference>
<evidence type="ECO:0000259" key="7">
    <source>
        <dbReference type="PROSITE" id="PS50075"/>
    </source>
</evidence>
<dbReference type="InterPro" id="IPR014030">
    <property type="entry name" value="Ketoacyl_synth_N"/>
</dbReference>
<dbReference type="GO" id="GO:0006633">
    <property type="term" value="P:fatty acid biosynthetic process"/>
    <property type="evidence" value="ECO:0007669"/>
    <property type="project" value="InterPro"/>
</dbReference>
<dbReference type="InterPro" id="IPR020806">
    <property type="entry name" value="PKS_PP-bd"/>
</dbReference>
<dbReference type="InterPro" id="IPR020841">
    <property type="entry name" value="PKS_Beta-ketoAc_synthase_dom"/>
</dbReference>
<evidence type="ECO:0000259" key="9">
    <source>
        <dbReference type="PROSITE" id="PS52019"/>
    </source>
</evidence>
<dbReference type="InterPro" id="IPR032821">
    <property type="entry name" value="PKS_assoc"/>
</dbReference>
<dbReference type="Pfam" id="PF08659">
    <property type="entry name" value="KR"/>
    <property type="match status" value="1"/>
</dbReference>
<gene>
    <name evidence="10" type="ORF">SAMN04487772_102222</name>
</gene>
<accession>A0A1H9YWH8</accession>
<dbReference type="GO" id="GO:0005886">
    <property type="term" value="C:plasma membrane"/>
    <property type="evidence" value="ECO:0007669"/>
    <property type="project" value="TreeGrafter"/>
</dbReference>
<dbReference type="InterPro" id="IPR036736">
    <property type="entry name" value="ACP-like_sf"/>
</dbReference>
<dbReference type="Gene3D" id="3.40.50.12780">
    <property type="entry name" value="N-terminal domain of ligase-like"/>
    <property type="match status" value="1"/>
</dbReference>
<feature type="active site" description="Proton donor; for dehydratase activity" evidence="6">
    <location>
        <position position="1768"/>
    </location>
</feature>
<protein>
    <submittedName>
        <fullName evidence="10">Acyl transferase domain-containing protein</fullName>
    </submittedName>
</protein>
<dbReference type="SMART" id="SM00823">
    <property type="entry name" value="PKS_PP"/>
    <property type="match status" value="1"/>
</dbReference>
<dbReference type="InterPro" id="IPR014031">
    <property type="entry name" value="Ketoacyl_synth_C"/>
</dbReference>
<dbReference type="Gene3D" id="3.30.300.30">
    <property type="match status" value="1"/>
</dbReference>
<dbReference type="PROSITE" id="PS00455">
    <property type="entry name" value="AMP_BINDING"/>
    <property type="match status" value="1"/>
</dbReference>
<feature type="domain" description="Carrier" evidence="7">
    <location>
        <begin position="568"/>
        <end position="643"/>
    </location>
</feature>
<dbReference type="Pfam" id="PF16197">
    <property type="entry name" value="KAsynt_C_assoc"/>
    <property type="match status" value="1"/>
</dbReference>
<evidence type="ECO:0000259" key="8">
    <source>
        <dbReference type="PROSITE" id="PS52004"/>
    </source>
</evidence>
<dbReference type="FunFam" id="3.40.47.10:FF:000019">
    <property type="entry name" value="Polyketide synthase type I"/>
    <property type="match status" value="1"/>
</dbReference>
<dbReference type="Pfam" id="PF00698">
    <property type="entry name" value="Acyl_transf_1"/>
    <property type="match status" value="1"/>
</dbReference>
<dbReference type="OrthoDB" id="9778383at2"/>
<feature type="region of interest" description="N-terminal hotdog fold" evidence="6">
    <location>
        <begin position="1566"/>
        <end position="1692"/>
    </location>
</feature>
<dbReference type="CDD" id="cd00833">
    <property type="entry name" value="PKS"/>
    <property type="match status" value="1"/>
</dbReference>
<dbReference type="InterPro" id="IPR049900">
    <property type="entry name" value="PKS_mFAS_DH"/>
</dbReference>
<dbReference type="GO" id="GO:0031177">
    <property type="term" value="F:phosphopantetheine binding"/>
    <property type="evidence" value="ECO:0007669"/>
    <property type="project" value="InterPro"/>
</dbReference>
<dbReference type="GO" id="GO:0004312">
    <property type="term" value="F:fatty acid synthase activity"/>
    <property type="evidence" value="ECO:0007669"/>
    <property type="project" value="TreeGrafter"/>
</dbReference>
<dbReference type="InterPro" id="IPR013968">
    <property type="entry name" value="PKS_KR"/>
</dbReference>
<dbReference type="Gene3D" id="3.30.70.3290">
    <property type="match status" value="1"/>
</dbReference>
<name>A0A1H9YWH8_9FIRM</name>
<dbReference type="PROSITE" id="PS50075">
    <property type="entry name" value="CARRIER"/>
    <property type="match status" value="1"/>
</dbReference>
<evidence type="ECO:0000256" key="5">
    <source>
        <dbReference type="ARBA" id="ARBA00022679"/>
    </source>
</evidence>
<sequence>MEQRKNLVEVLKELSMTQKGITLVTADEQKKRITYHDLWNRSGCIKEELAKRGLKKGTEAIILCEDNECFLYSLWACILGGYIAVPLDISKEICNDNMLGYIKKSLKDPMILTDQELQTEPEKKKIDMSWYLKRIHECREYTEEIDYCEDDILYVQYSSGTTSKPRGAVITGTNVIVNTYDIIKHYQADGHDRFLSLSPLTHCFGLVAFHFAPIMARAEQCLISTRLYMNKPLVWADMITEFHATFVASLPFALKHFINIYRKGEKNCFWDFRSVKNLILGGEVLHYELCEEFCSFTRQYGFDIEKIIPMYGLSEGTVCVSTVEAGNIMKRFQLNKGTTAIGEKVYFQETIRNPQQETELVEGGTVLENVKVSIRDELFRELPEGAIGYVYVCGPSITKGYYKNTEETNRVFKEGTWLNTGDIGFVYQNHLILGGREKELVISNGKKIACVIIENLIQTVLRGTAYTQCVVCNGVQQRNESEKVIAFIKSDKVLDSEWEKRKLHALKKQIYTVVFEQIGITISEVIPVTQIPRTGSGKAFRRKLTELYNLGTFKESDIRLKKTVKRMYSRQAIEEKIVKYIESSFQVKVTDLNAPVFEYGVVSINIPSYIAALNECFQVNMSAGDIFTYFTIAKIANHINDLQREEYIPEHKKKKTDAIKGEKIAIVGMGCRFPGGANSIDQFWDLLVSGKDGISTVPKERWDVEKYFDKDRETPGKACNKKGGYLNQDIREFDARFFNISPKEANALDPQQRILLEVTWEAFENANMNIEEYNGSNTGVYVGICNNEYYMSQTQSGDLNTINPYSLTGCSWSTACGRISYTFGFEGPCASVDTACSSALTALHFACNALKTGEADMQVVAGVNLIESPTTGIGFSKLQATCPDGYCKSFDAAANGYARGEGCGVILLKRLSDAIRDKNEILAVVRATGINQDGKSNGLTAPNGEAQEKLIEKTMKSAGIRANQIDFVEMHGTGTKLGDPIEVNAVGATYGTGRTTENALKIGSVKSNIGHLESAAGTASIIKVLLAMKHHLIPGNLHFHEPNPFIKWESYNLEVVAENTQWEEKEEPRMAAINGFGFGGSNAHVILEEYKEKEETNSFKVRKGIDYILKITAQSVESLNALIRAYYKLLSEASEDQVADIIYTANCTRTDLAYRFLVCGSSRASLLERIKAYMEDGYANGVSCNVNNNLQKDRKVAFLYTGQGSQYVDMGKLLYETNAVFRTAMDECDRLFQLYLLKSILELVYGINSQEEQVGRTVYAQPLIFSIEYALSQMWDEIGVRPELVMGHSIGEYAAAVTAGIMSLEDAVKLVSARGRLMDMAPGYGKMAIIFASEETVIELLKGYENTVCIAAKNAQENHVISGVAQDVEEVMEKAVKRGCRTKELAVSHAFHSMLMEPVLKDFYNVAKAVRFHEAKVKFVSALYGKEIENGQILDADYWTDHIRAEVNFYGALTSVDTKKQYLFLEVGANRVLAALASLTFGSSQVIAATLSVKKEEKEFLPLQIAAVYSSGVNINWNNLLFAGKENWKKVTLPNYPYNKKKYWMELKYDRSTQYHAPSTGGEDYHPVLGQRIDVPMEKEAVLYQSRFSIKEPYFMSEHIIFDVSISPAAAHTSMLLSAVKDMTQSESCLLEHVEFRAPLAAKGEEERQVQIYLEKGQKEAPFKVSSRDYQNRNGKWLLHAQGKASVFETSKTSDSRIDPSKFDKLSFEENVEETIYDYMRSTGFWLGDGFRCIKKIHKEKNECICLLEPFTDVPKYKDYILYPGVIDSIFQSGLALILDELLETSKKESVNKTIIPYYIEKLTFYYKEANRLWCHTKSEIRNKVIYVDIEVYNEAGELVMQIDKMLIKLTSSKRLLREMETLDKQYYHMEWKNVNEYVEPRADMKDIKTLIFVRKEESLQRLSKKLEGYGADIVEVLEGEAYQQVTQKRFVIRSEEKADWSQLFKTISNKGENTGFQIIYFNEQVNDVEGAEVQVSYADVKSLFHVVSVVTKEGYLKNTKLRLVTKNVQSLKNAEEINLSGAMIWGLAKAISMECPEIYGGIVDIDDGALEYEDFLKTLLGTDEEEAVIREKQRYVARIVNHKEFNKLHSSKEKPVVIREDVSYLITGGVGALGMVYAERLVRKGAKHLILLARHQPDKKIEERIDNFRRQGVEVLIEQGDVCDSEYIQNVVASAKERGCKIGGVIHTAGVIKDKMLAEMDWNTFLEVLEPKVQGTICLYNALKSTQLDFFMMLSSLASVLGNMGQANYCSANYFLNTFASYLRKQGIPGYTFCWGPWKGAGLAAGNKSVSSNLERMGLLEMDIEHGEKMIDEFFEQPYENLVLSYIDWNKAVQYVRHSKGRGNLIADIDGVRKRESQPDEDKVNQRNIREELNKLSEPERKVYLSRQLQDVFGRIMGFDKGQLSIDEGMSEQGADSLMIFSMNAAVNQLLEMNLTVSVFFEYPTITKLVDYILMELNYNI</sequence>
<keyword evidence="4" id="KW-0597">Phosphoprotein</keyword>
<dbReference type="InterPro" id="IPR001227">
    <property type="entry name" value="Ac_transferase_dom_sf"/>
</dbReference>
<dbReference type="Gene3D" id="3.10.129.110">
    <property type="entry name" value="Polyketide synthase dehydratase"/>
    <property type="match status" value="1"/>
</dbReference>
<evidence type="ECO:0000313" key="10">
    <source>
        <dbReference type="EMBL" id="SES73464.1"/>
    </source>
</evidence>
<dbReference type="InterPro" id="IPR057326">
    <property type="entry name" value="KR_dom"/>
</dbReference>
<dbReference type="Pfam" id="PF21394">
    <property type="entry name" value="Beta-ketacyl_N"/>
    <property type="match status" value="1"/>
</dbReference>
<dbReference type="InterPro" id="IPR000873">
    <property type="entry name" value="AMP-dep_synth/lig_dom"/>
</dbReference>
<dbReference type="InterPro" id="IPR042104">
    <property type="entry name" value="PKS_dehydratase_sf"/>
</dbReference>
<dbReference type="InterPro" id="IPR009081">
    <property type="entry name" value="PP-bd_ACP"/>
</dbReference>
<dbReference type="InterPro" id="IPR016035">
    <property type="entry name" value="Acyl_Trfase/lysoPLipase"/>
</dbReference>
<dbReference type="PANTHER" id="PTHR43775">
    <property type="entry name" value="FATTY ACID SYNTHASE"/>
    <property type="match status" value="1"/>
</dbReference>
<evidence type="ECO:0000256" key="1">
    <source>
        <dbReference type="ARBA" id="ARBA00003299"/>
    </source>
</evidence>
<keyword evidence="5 10" id="KW-0808">Transferase</keyword>
<dbReference type="InterPro" id="IPR042099">
    <property type="entry name" value="ANL_N_sf"/>
</dbReference>
<dbReference type="SUPFAM" id="SSF51735">
    <property type="entry name" value="NAD(P)-binding Rossmann-fold domains"/>
    <property type="match status" value="2"/>
</dbReference>
<dbReference type="SMART" id="SM00822">
    <property type="entry name" value="PKS_KR"/>
    <property type="match status" value="1"/>
</dbReference>
<dbReference type="PROSITE" id="PS52019">
    <property type="entry name" value="PKS_MFAS_DH"/>
    <property type="match status" value="1"/>
</dbReference>
<dbReference type="Pfam" id="PF00109">
    <property type="entry name" value="ketoacyl-synt"/>
    <property type="match status" value="1"/>
</dbReference>
<dbReference type="InterPro" id="IPR049552">
    <property type="entry name" value="PKS_DH_N"/>
</dbReference>
<dbReference type="Gene3D" id="3.40.366.10">
    <property type="entry name" value="Malonyl-Coenzyme A Acyl Carrier Protein, domain 2"/>
    <property type="match status" value="1"/>
</dbReference>
<dbReference type="InterPro" id="IPR045851">
    <property type="entry name" value="AMP-bd_C_sf"/>
</dbReference>
<feature type="domain" description="Ketosynthase family 3 (KS3)" evidence="8">
    <location>
        <begin position="661"/>
        <end position="1089"/>
    </location>
</feature>
<dbReference type="EMBL" id="FOHN01000002">
    <property type="protein sequence ID" value="SES73464.1"/>
    <property type="molecule type" value="Genomic_DNA"/>
</dbReference>
<dbReference type="SMART" id="SM00825">
    <property type="entry name" value="PKS_KS"/>
    <property type="match status" value="1"/>
</dbReference>
<dbReference type="InterPro" id="IPR016039">
    <property type="entry name" value="Thiolase-like"/>
</dbReference>
<dbReference type="Pfam" id="PF14765">
    <property type="entry name" value="PS-DH"/>
    <property type="match status" value="1"/>
</dbReference>
<dbReference type="Gene3D" id="1.10.1200.10">
    <property type="entry name" value="ACP-like"/>
    <property type="match status" value="2"/>
</dbReference>
<dbReference type="GO" id="GO:0004315">
    <property type="term" value="F:3-oxoacyl-[acyl-carrier-protein] synthase activity"/>
    <property type="evidence" value="ECO:0007669"/>
    <property type="project" value="InterPro"/>
</dbReference>
<evidence type="ECO:0000256" key="4">
    <source>
        <dbReference type="ARBA" id="ARBA00022553"/>
    </source>
</evidence>
<dbReference type="SMART" id="SM00827">
    <property type="entry name" value="PKS_AT"/>
    <property type="match status" value="1"/>
</dbReference>
<dbReference type="STRING" id="29364.SAMN04487772_102222"/>
<dbReference type="InterPro" id="IPR020807">
    <property type="entry name" value="PKS_DH"/>
</dbReference>
<feature type="active site" description="Proton acceptor; for dehydratase activity" evidence="6">
    <location>
        <position position="1599"/>
    </location>
</feature>
<feature type="region of interest" description="C-terminal hotdog fold" evidence="6">
    <location>
        <begin position="1708"/>
        <end position="1857"/>
    </location>
</feature>
<evidence type="ECO:0000313" key="11">
    <source>
        <dbReference type="Proteomes" id="UP000199800"/>
    </source>
</evidence>
<dbReference type="PROSITE" id="PS52004">
    <property type="entry name" value="KS3_2"/>
    <property type="match status" value="1"/>
</dbReference>
<dbReference type="PROSITE" id="PS00606">
    <property type="entry name" value="KS3_1"/>
    <property type="match status" value="1"/>
</dbReference>
<dbReference type="Gene3D" id="3.40.47.10">
    <property type="match status" value="1"/>
</dbReference>